<dbReference type="Pfam" id="PF01609">
    <property type="entry name" value="DDE_Tnp_1"/>
    <property type="match status" value="1"/>
</dbReference>
<dbReference type="PANTHER" id="PTHR30007">
    <property type="entry name" value="PHP DOMAIN PROTEIN"/>
    <property type="match status" value="1"/>
</dbReference>
<dbReference type="NCBIfam" id="NF033580">
    <property type="entry name" value="transpos_IS5_3"/>
    <property type="match status" value="1"/>
</dbReference>
<gene>
    <name evidence="3" type="ORF">ACFQT0_10270</name>
</gene>
<evidence type="ECO:0000313" key="4">
    <source>
        <dbReference type="Proteomes" id="UP001596513"/>
    </source>
</evidence>
<reference evidence="4" key="1">
    <citation type="journal article" date="2019" name="Int. J. Syst. Evol. Microbiol.">
        <title>The Global Catalogue of Microorganisms (GCM) 10K type strain sequencing project: providing services to taxonomists for standard genome sequencing and annotation.</title>
        <authorList>
            <consortium name="The Broad Institute Genomics Platform"/>
            <consortium name="The Broad Institute Genome Sequencing Center for Infectious Disease"/>
            <person name="Wu L."/>
            <person name="Ma J."/>
        </authorList>
    </citation>
    <scope>NUCLEOTIDE SEQUENCE [LARGE SCALE GENOMIC DNA]</scope>
    <source>
        <strain evidence="4">JCM 19635</strain>
    </source>
</reference>
<dbReference type="InterPro" id="IPR002559">
    <property type="entry name" value="Transposase_11"/>
</dbReference>
<keyword evidence="4" id="KW-1185">Reference proteome</keyword>
<dbReference type="InterPro" id="IPR025161">
    <property type="entry name" value="IS402-like_dom"/>
</dbReference>
<evidence type="ECO:0000313" key="3">
    <source>
        <dbReference type="EMBL" id="MFC7667727.1"/>
    </source>
</evidence>
<evidence type="ECO:0000259" key="1">
    <source>
        <dbReference type="Pfam" id="PF01609"/>
    </source>
</evidence>
<protein>
    <submittedName>
        <fullName evidence="3">IS5 family transposase</fullName>
    </submittedName>
</protein>
<dbReference type="Proteomes" id="UP001596513">
    <property type="component" value="Unassembled WGS sequence"/>
</dbReference>
<name>A0ABW2U2Y4_9BACT</name>
<proteinExistence type="predicted"/>
<feature type="domain" description="Insertion element IS402-like" evidence="2">
    <location>
        <begin position="8"/>
        <end position="76"/>
    </location>
</feature>
<accession>A0ABW2U2Y4</accession>
<dbReference type="Pfam" id="PF13340">
    <property type="entry name" value="DUF4096"/>
    <property type="match status" value="1"/>
</dbReference>
<sequence>MVECYQPLTDSQWQVIAPLLPLQRKRRHGLRQVIDALRYICRTGCQWRSLPARFPPWPAVYYYFARWQTTGLLQRLNEAANRVDRLAQHRLPTPSLALVDAQSVKLAPRLGQQRGLDAHKRVNGRKRQVLCDTGGRIWHVAVHAASGHDSRAAHALLPQRDQLRPAWASRLRTVLTDSAYQGRFARQVHALGWQHQVASRPPSLGRGFVPVAKRWVVERTFAWLNCFRRLVVDYERTPASQPCGVGATRQSDHDLTTCHLRLKSQTCS</sequence>
<dbReference type="RefSeq" id="WP_380202483.1">
    <property type="nucleotide sequence ID" value="NZ_JBHTEK010000001.1"/>
</dbReference>
<organism evidence="3 4">
    <name type="scientific">Hymenobacter humi</name>
    <dbReference type="NCBI Taxonomy" id="1411620"/>
    <lineage>
        <taxon>Bacteria</taxon>
        <taxon>Pseudomonadati</taxon>
        <taxon>Bacteroidota</taxon>
        <taxon>Cytophagia</taxon>
        <taxon>Cytophagales</taxon>
        <taxon>Hymenobacteraceae</taxon>
        <taxon>Hymenobacter</taxon>
    </lineage>
</organism>
<evidence type="ECO:0000259" key="2">
    <source>
        <dbReference type="Pfam" id="PF13340"/>
    </source>
</evidence>
<dbReference type="PANTHER" id="PTHR30007:SF0">
    <property type="entry name" value="TRANSPOSASE"/>
    <property type="match status" value="1"/>
</dbReference>
<comment type="caution">
    <text evidence="3">The sequence shown here is derived from an EMBL/GenBank/DDBJ whole genome shotgun (WGS) entry which is preliminary data.</text>
</comment>
<feature type="domain" description="Transposase IS4-like" evidence="1">
    <location>
        <begin position="94"/>
        <end position="236"/>
    </location>
</feature>
<dbReference type="EMBL" id="JBHTEK010000001">
    <property type="protein sequence ID" value="MFC7667727.1"/>
    <property type="molecule type" value="Genomic_DNA"/>
</dbReference>